<evidence type="ECO:0000313" key="11">
    <source>
        <dbReference type="Proteomes" id="UP000675781"/>
    </source>
</evidence>
<dbReference type="GO" id="GO:0006508">
    <property type="term" value="P:proteolysis"/>
    <property type="evidence" value="ECO:0007669"/>
    <property type="project" value="UniProtKB-KW"/>
</dbReference>
<dbReference type="PANTHER" id="PTHR34978">
    <property type="entry name" value="POSSIBLE SENSOR-TRANSDUCER PROTEIN BLAR"/>
    <property type="match status" value="1"/>
</dbReference>
<feature type="transmembrane region" description="Helical" evidence="8">
    <location>
        <begin position="307"/>
        <end position="328"/>
    </location>
</feature>
<dbReference type="Proteomes" id="UP000675781">
    <property type="component" value="Unassembled WGS sequence"/>
</dbReference>
<proteinExistence type="inferred from homology"/>
<dbReference type="Gene3D" id="3.30.2010.10">
    <property type="entry name" value="Metalloproteases ('zincins'), catalytic domain"/>
    <property type="match status" value="1"/>
</dbReference>
<dbReference type="GO" id="GO:0004222">
    <property type="term" value="F:metalloendopeptidase activity"/>
    <property type="evidence" value="ECO:0007669"/>
    <property type="project" value="InterPro"/>
</dbReference>
<dbReference type="Pfam" id="PF01435">
    <property type="entry name" value="Peptidase_M48"/>
    <property type="match status" value="1"/>
</dbReference>
<feature type="region of interest" description="Disordered" evidence="7">
    <location>
        <begin position="333"/>
        <end position="356"/>
    </location>
</feature>
<keyword evidence="11" id="KW-1185">Reference proteome</keyword>
<evidence type="ECO:0000256" key="4">
    <source>
        <dbReference type="ARBA" id="ARBA00022833"/>
    </source>
</evidence>
<evidence type="ECO:0000313" key="10">
    <source>
        <dbReference type="EMBL" id="MBR7834727.1"/>
    </source>
</evidence>
<dbReference type="InterPro" id="IPR001915">
    <property type="entry name" value="Peptidase_M48"/>
</dbReference>
<organism evidence="10 11">
    <name type="scientific">Actinospica durhamensis</name>
    <dbReference type="NCBI Taxonomy" id="1508375"/>
    <lineage>
        <taxon>Bacteria</taxon>
        <taxon>Bacillati</taxon>
        <taxon>Actinomycetota</taxon>
        <taxon>Actinomycetes</taxon>
        <taxon>Catenulisporales</taxon>
        <taxon>Actinospicaceae</taxon>
        <taxon>Actinospica</taxon>
    </lineage>
</organism>
<dbReference type="RefSeq" id="WP_212529246.1">
    <property type="nucleotide sequence ID" value="NZ_JAGSOG010000068.1"/>
</dbReference>
<comment type="caution">
    <text evidence="10">The sequence shown here is derived from an EMBL/GenBank/DDBJ whole genome shotgun (WGS) entry which is preliminary data.</text>
</comment>
<accession>A0A941EQM2</accession>
<protein>
    <submittedName>
        <fullName evidence="10">M56 family metallopeptidase</fullName>
    </submittedName>
</protein>
<keyword evidence="4 6" id="KW-0862">Zinc</keyword>
<evidence type="ECO:0000256" key="8">
    <source>
        <dbReference type="SAM" id="Phobius"/>
    </source>
</evidence>
<keyword evidence="8" id="KW-0472">Membrane</keyword>
<dbReference type="InterPro" id="IPR052173">
    <property type="entry name" value="Beta-lactam_resp_regulator"/>
</dbReference>
<keyword evidence="8" id="KW-0812">Transmembrane</keyword>
<evidence type="ECO:0000256" key="3">
    <source>
        <dbReference type="ARBA" id="ARBA00022801"/>
    </source>
</evidence>
<feature type="transmembrane region" description="Helical" evidence="8">
    <location>
        <begin position="110"/>
        <end position="135"/>
    </location>
</feature>
<name>A0A941EQM2_9ACTN</name>
<keyword evidence="8" id="KW-1133">Transmembrane helix</keyword>
<feature type="transmembrane region" description="Helical" evidence="8">
    <location>
        <begin position="20"/>
        <end position="43"/>
    </location>
</feature>
<sequence>MPTSVSEPSSAYVSESVPAPMITALVLGLYAAGIVLGAPRLLARLPSADAAPRRAVALLLVLACSLPLAVFTAGLALGLTLIAELARLDPTVDRCADQLPFNDETPLAPMLGAFGLAVAGLLVLRIAYCLCAACLTMRLRGRAHTAMLRLCGRVDRATGVTVIDHDRPACYCLPGRRGPIVLTTRAIALLTPDQFDAVVAHERAHQRGRHHLLIMLSWALRRSLPGVRLIDYTDREVRRLVELLADDAAARGHGRRTVAAALSVLGDGHVPGGALGVVAAPGALDRIARLADPDLSQDGRRAALGTLALTAAVVLPLTLATGSLAVLLRRCPPDSDSGSEPGLGAEKQEPVTFRPR</sequence>
<comment type="cofactor">
    <cofactor evidence="6">
        <name>Zn(2+)</name>
        <dbReference type="ChEBI" id="CHEBI:29105"/>
    </cofactor>
    <text evidence="6">Binds 1 zinc ion per subunit.</text>
</comment>
<evidence type="ECO:0000256" key="1">
    <source>
        <dbReference type="ARBA" id="ARBA00022670"/>
    </source>
</evidence>
<comment type="similarity">
    <text evidence="6">Belongs to the peptidase M48 family.</text>
</comment>
<keyword evidence="3 6" id="KW-0378">Hydrolase</keyword>
<dbReference type="PANTHER" id="PTHR34978:SF3">
    <property type="entry name" value="SLR0241 PROTEIN"/>
    <property type="match status" value="1"/>
</dbReference>
<keyword evidence="5 6" id="KW-0482">Metalloprotease</keyword>
<keyword evidence="2" id="KW-0479">Metal-binding</keyword>
<evidence type="ECO:0000256" key="5">
    <source>
        <dbReference type="ARBA" id="ARBA00023049"/>
    </source>
</evidence>
<evidence type="ECO:0000256" key="2">
    <source>
        <dbReference type="ARBA" id="ARBA00022723"/>
    </source>
</evidence>
<dbReference type="CDD" id="cd07326">
    <property type="entry name" value="M56_BlaR1_MecR1_like"/>
    <property type="match status" value="1"/>
</dbReference>
<evidence type="ECO:0000256" key="6">
    <source>
        <dbReference type="RuleBase" id="RU003983"/>
    </source>
</evidence>
<dbReference type="EMBL" id="JAGSOG010000068">
    <property type="protein sequence ID" value="MBR7834727.1"/>
    <property type="molecule type" value="Genomic_DNA"/>
</dbReference>
<evidence type="ECO:0000256" key="7">
    <source>
        <dbReference type="SAM" id="MobiDB-lite"/>
    </source>
</evidence>
<reference evidence="10" key="1">
    <citation type="submission" date="2021-04" db="EMBL/GenBank/DDBJ databases">
        <title>Genome based classification of Actinospica acidithermotolerans sp. nov., an actinobacterium isolated from an Indonesian hot spring.</title>
        <authorList>
            <person name="Kusuma A.B."/>
            <person name="Putra K.E."/>
            <person name="Nafisah S."/>
            <person name="Loh J."/>
            <person name="Nouioui I."/>
            <person name="Goodfellow M."/>
        </authorList>
    </citation>
    <scope>NUCLEOTIDE SEQUENCE</scope>
    <source>
        <strain evidence="10">CSCA 57</strain>
    </source>
</reference>
<feature type="domain" description="Peptidase M48" evidence="9">
    <location>
        <begin position="160"/>
        <end position="216"/>
    </location>
</feature>
<gene>
    <name evidence="10" type="ORF">KDL01_15740</name>
</gene>
<evidence type="ECO:0000259" key="9">
    <source>
        <dbReference type="Pfam" id="PF01435"/>
    </source>
</evidence>
<keyword evidence="1 6" id="KW-0645">Protease</keyword>
<dbReference type="GO" id="GO:0046872">
    <property type="term" value="F:metal ion binding"/>
    <property type="evidence" value="ECO:0007669"/>
    <property type="project" value="UniProtKB-KW"/>
</dbReference>
<feature type="transmembrane region" description="Helical" evidence="8">
    <location>
        <begin position="55"/>
        <end position="83"/>
    </location>
</feature>
<dbReference type="AlphaFoldDB" id="A0A941EQM2"/>